<dbReference type="RefSeq" id="WP_075363361.1">
    <property type="nucleotide sequence ID" value="NZ_MLBF01000003.1"/>
</dbReference>
<dbReference type="InterPro" id="IPR039420">
    <property type="entry name" value="WalR-like"/>
</dbReference>
<dbReference type="InterPro" id="IPR001867">
    <property type="entry name" value="OmpR/PhoB-type_DNA-bd"/>
</dbReference>
<evidence type="ECO:0000313" key="12">
    <source>
        <dbReference type="EMBL" id="OLN33294.1"/>
    </source>
</evidence>
<dbReference type="STRING" id="1888891.DSOL_0540"/>
<accession>A0A1Q8R108</accession>
<dbReference type="EMBL" id="MLBF01000003">
    <property type="protein sequence ID" value="OLN33294.1"/>
    <property type="molecule type" value="Genomic_DNA"/>
</dbReference>
<dbReference type="Gene3D" id="1.10.10.10">
    <property type="entry name" value="Winged helix-like DNA-binding domain superfamily/Winged helix DNA-binding domain"/>
    <property type="match status" value="1"/>
</dbReference>
<dbReference type="PANTHER" id="PTHR48111">
    <property type="entry name" value="REGULATOR OF RPOS"/>
    <property type="match status" value="1"/>
</dbReference>
<reference evidence="12 13" key="1">
    <citation type="submission" date="2016-09" db="EMBL/GenBank/DDBJ databases">
        <title>Complete genome of Desulfosporosinus sp. OL.</title>
        <authorList>
            <person name="Mardanov A."/>
            <person name="Beletsky A."/>
            <person name="Panova A."/>
            <person name="Karnachuk O."/>
            <person name="Ravin N."/>
        </authorList>
    </citation>
    <scope>NUCLEOTIDE SEQUENCE [LARGE SCALE GENOMIC DNA]</scope>
    <source>
        <strain evidence="12 13">OL</strain>
    </source>
</reference>
<keyword evidence="4" id="KW-0805">Transcription regulation</keyword>
<dbReference type="PANTHER" id="PTHR48111:SF21">
    <property type="entry name" value="DNA-BINDING DUAL MASTER TRANSCRIPTIONAL REGULATOR RPAA"/>
    <property type="match status" value="1"/>
</dbReference>
<proteinExistence type="predicted"/>
<dbReference type="Gene3D" id="6.10.250.690">
    <property type="match status" value="1"/>
</dbReference>
<feature type="DNA-binding region" description="OmpR/PhoB-type" evidence="9">
    <location>
        <begin position="127"/>
        <end position="225"/>
    </location>
</feature>
<dbReference type="SMART" id="SM00862">
    <property type="entry name" value="Trans_reg_C"/>
    <property type="match status" value="1"/>
</dbReference>
<dbReference type="SUPFAM" id="SSF52172">
    <property type="entry name" value="CheY-like"/>
    <property type="match status" value="1"/>
</dbReference>
<dbReference type="Pfam" id="PF00486">
    <property type="entry name" value="Trans_reg_C"/>
    <property type="match status" value="1"/>
</dbReference>
<dbReference type="SMART" id="SM00448">
    <property type="entry name" value="REC"/>
    <property type="match status" value="1"/>
</dbReference>
<evidence type="ECO:0000313" key="13">
    <source>
        <dbReference type="Proteomes" id="UP000186102"/>
    </source>
</evidence>
<dbReference type="Gene3D" id="3.40.50.2300">
    <property type="match status" value="1"/>
</dbReference>
<feature type="domain" description="OmpR/PhoB-type" evidence="11">
    <location>
        <begin position="127"/>
        <end position="225"/>
    </location>
</feature>
<keyword evidence="6" id="KW-0804">Transcription</keyword>
<dbReference type="SUPFAM" id="SSF46894">
    <property type="entry name" value="C-terminal effector domain of the bipartite response regulators"/>
    <property type="match status" value="1"/>
</dbReference>
<organism evidence="12 13">
    <name type="scientific">Desulfosporosinus metallidurans</name>
    <dbReference type="NCBI Taxonomy" id="1888891"/>
    <lineage>
        <taxon>Bacteria</taxon>
        <taxon>Bacillati</taxon>
        <taxon>Bacillota</taxon>
        <taxon>Clostridia</taxon>
        <taxon>Eubacteriales</taxon>
        <taxon>Desulfitobacteriaceae</taxon>
        <taxon>Desulfosporosinus</taxon>
    </lineage>
</organism>
<dbReference type="GO" id="GO:0000976">
    <property type="term" value="F:transcription cis-regulatory region binding"/>
    <property type="evidence" value="ECO:0007669"/>
    <property type="project" value="TreeGrafter"/>
</dbReference>
<dbReference type="AlphaFoldDB" id="A0A1Q8R108"/>
<dbReference type="GO" id="GO:0005829">
    <property type="term" value="C:cytosol"/>
    <property type="evidence" value="ECO:0007669"/>
    <property type="project" value="TreeGrafter"/>
</dbReference>
<evidence type="ECO:0000256" key="8">
    <source>
        <dbReference type="PROSITE-ProRule" id="PRU00169"/>
    </source>
</evidence>
<dbReference type="GO" id="GO:0006355">
    <property type="term" value="P:regulation of DNA-templated transcription"/>
    <property type="evidence" value="ECO:0007669"/>
    <property type="project" value="InterPro"/>
</dbReference>
<evidence type="ECO:0000256" key="6">
    <source>
        <dbReference type="ARBA" id="ARBA00023163"/>
    </source>
</evidence>
<dbReference type="InterPro" id="IPR016032">
    <property type="entry name" value="Sig_transdc_resp-reg_C-effctor"/>
</dbReference>
<keyword evidence="5 9" id="KW-0238">DNA-binding</keyword>
<evidence type="ECO:0000256" key="7">
    <source>
        <dbReference type="ARBA" id="ARBA00024867"/>
    </source>
</evidence>
<evidence type="ECO:0000256" key="5">
    <source>
        <dbReference type="ARBA" id="ARBA00023125"/>
    </source>
</evidence>
<feature type="modified residue" description="4-aspartylphosphate" evidence="8">
    <location>
        <position position="52"/>
    </location>
</feature>
<dbReference type="Proteomes" id="UP000186102">
    <property type="component" value="Unassembled WGS sequence"/>
</dbReference>
<gene>
    <name evidence="12" type="ORF">DSOL_0540</name>
</gene>
<dbReference type="PROSITE" id="PS50110">
    <property type="entry name" value="RESPONSE_REGULATORY"/>
    <property type="match status" value="1"/>
</dbReference>
<protein>
    <recommendedName>
        <fullName evidence="1">Stage 0 sporulation protein A homolog</fullName>
    </recommendedName>
</protein>
<evidence type="ECO:0000256" key="3">
    <source>
        <dbReference type="ARBA" id="ARBA00023012"/>
    </source>
</evidence>
<evidence type="ECO:0000256" key="4">
    <source>
        <dbReference type="ARBA" id="ARBA00023015"/>
    </source>
</evidence>
<dbReference type="GO" id="GO:0000156">
    <property type="term" value="F:phosphorelay response regulator activity"/>
    <property type="evidence" value="ECO:0007669"/>
    <property type="project" value="TreeGrafter"/>
</dbReference>
<comment type="function">
    <text evidence="7">May play the central regulatory role in sporulation. It may be an element of the effector pathway responsible for the activation of sporulation genes in response to nutritional stress. Spo0A may act in concert with spo0H (a sigma factor) to control the expression of some genes that are critical to the sporulation process.</text>
</comment>
<keyword evidence="2 8" id="KW-0597">Phosphoprotein</keyword>
<dbReference type="InterPro" id="IPR011006">
    <property type="entry name" value="CheY-like_superfamily"/>
</dbReference>
<name>A0A1Q8R108_9FIRM</name>
<dbReference type="Pfam" id="PF00072">
    <property type="entry name" value="Response_reg"/>
    <property type="match status" value="1"/>
</dbReference>
<dbReference type="InterPro" id="IPR001789">
    <property type="entry name" value="Sig_transdc_resp-reg_receiver"/>
</dbReference>
<keyword evidence="13" id="KW-1185">Reference proteome</keyword>
<dbReference type="FunFam" id="3.40.50.2300:FF:000001">
    <property type="entry name" value="DNA-binding response regulator PhoB"/>
    <property type="match status" value="1"/>
</dbReference>
<evidence type="ECO:0000256" key="9">
    <source>
        <dbReference type="PROSITE-ProRule" id="PRU01091"/>
    </source>
</evidence>
<comment type="caution">
    <text evidence="12">The sequence shown here is derived from an EMBL/GenBank/DDBJ whole genome shotgun (WGS) entry which is preliminary data.</text>
</comment>
<feature type="domain" description="Response regulatory" evidence="10">
    <location>
        <begin position="3"/>
        <end position="116"/>
    </location>
</feature>
<sequence>MNPILIVDDEEKIRSLVRLYLEREGFEVEEAEDGRVALEKFRVGQFSLLIVDLMMPDVDGWRVCREVRASSSLPIIMLTARGEEFDRVLGFELGADDYLVKPFSTKELVARVKALLRRSTGQLQQVSSEITAGLLCIDKERHRVSISDETINLTPLEFDLLYFLVKNQGRVFSREQLMETVWGYDFYGDARTVDTHVKKLREKLAHPDVKRMLVTVWGVGYKFDSDHIPSVRS</sequence>
<dbReference type="PROSITE" id="PS51755">
    <property type="entry name" value="OMPR_PHOB"/>
    <property type="match status" value="1"/>
</dbReference>
<dbReference type="CDD" id="cd00383">
    <property type="entry name" value="trans_reg_C"/>
    <property type="match status" value="1"/>
</dbReference>
<dbReference type="GO" id="GO:0032993">
    <property type="term" value="C:protein-DNA complex"/>
    <property type="evidence" value="ECO:0007669"/>
    <property type="project" value="TreeGrafter"/>
</dbReference>
<dbReference type="InterPro" id="IPR036388">
    <property type="entry name" value="WH-like_DNA-bd_sf"/>
</dbReference>
<dbReference type="OrthoDB" id="9790454at2"/>
<evidence type="ECO:0000259" key="10">
    <source>
        <dbReference type="PROSITE" id="PS50110"/>
    </source>
</evidence>
<dbReference type="FunFam" id="1.10.10.10:FF:000018">
    <property type="entry name" value="DNA-binding response regulator ResD"/>
    <property type="match status" value="1"/>
</dbReference>
<evidence type="ECO:0000256" key="1">
    <source>
        <dbReference type="ARBA" id="ARBA00018672"/>
    </source>
</evidence>
<keyword evidence="3" id="KW-0902">Two-component regulatory system</keyword>
<evidence type="ECO:0000256" key="2">
    <source>
        <dbReference type="ARBA" id="ARBA00022553"/>
    </source>
</evidence>
<evidence type="ECO:0000259" key="11">
    <source>
        <dbReference type="PROSITE" id="PS51755"/>
    </source>
</evidence>